<protein>
    <submittedName>
        <fullName evidence="8">LtxB</fullName>
    </submittedName>
</protein>
<keyword evidence="5" id="KW-0408">Iron</keyword>
<dbReference type="Gene3D" id="1.10.630.10">
    <property type="entry name" value="Cytochrome P450"/>
    <property type="match status" value="1"/>
</dbReference>
<dbReference type="GO" id="GO:0020037">
    <property type="term" value="F:heme binding"/>
    <property type="evidence" value="ECO:0007669"/>
    <property type="project" value="InterPro"/>
</dbReference>
<dbReference type="Gene3D" id="3.90.820.10">
    <property type="entry name" value="Structural Genomics, Unknown Function 30-nov-00 1gh9 Mol_id"/>
    <property type="match status" value="1"/>
</dbReference>
<dbReference type="PANTHER" id="PTHR46696:SF1">
    <property type="entry name" value="CYTOCHROME P450 YJIB-RELATED"/>
    <property type="match status" value="1"/>
</dbReference>
<keyword evidence="6" id="KW-0503">Monooxygenase</keyword>
<dbReference type="InterPro" id="IPR001128">
    <property type="entry name" value="Cyt_P450"/>
</dbReference>
<dbReference type="InterPro" id="IPR005153">
    <property type="entry name" value="MbtH-like_dom"/>
</dbReference>
<dbReference type="PANTHER" id="PTHR46696">
    <property type="entry name" value="P450, PUTATIVE (EUROFUNG)-RELATED"/>
    <property type="match status" value="1"/>
</dbReference>
<evidence type="ECO:0000256" key="5">
    <source>
        <dbReference type="ARBA" id="ARBA00023004"/>
    </source>
</evidence>
<dbReference type="Pfam" id="PF03621">
    <property type="entry name" value="MbtH"/>
    <property type="match status" value="1"/>
</dbReference>
<evidence type="ECO:0000256" key="1">
    <source>
        <dbReference type="ARBA" id="ARBA00010617"/>
    </source>
</evidence>
<dbReference type="SUPFAM" id="SSF160582">
    <property type="entry name" value="MbtH-like"/>
    <property type="match status" value="1"/>
</dbReference>
<keyword evidence="3" id="KW-0479">Metal-binding</keyword>
<evidence type="ECO:0000259" key="7">
    <source>
        <dbReference type="SMART" id="SM00923"/>
    </source>
</evidence>
<dbReference type="AlphaFoldDB" id="Q5V8A7"/>
<organism evidence="8">
    <name type="scientific">Lyngbya majuscula</name>
    <dbReference type="NCBI Taxonomy" id="158786"/>
    <lineage>
        <taxon>Bacteria</taxon>
        <taxon>Bacillati</taxon>
        <taxon>Cyanobacteriota</taxon>
        <taxon>Cyanophyceae</taxon>
        <taxon>Oscillatoriophycideae</taxon>
        <taxon>Oscillatoriales</taxon>
        <taxon>Microcoleaceae</taxon>
        <taxon>Lyngbya</taxon>
    </lineage>
</organism>
<evidence type="ECO:0000256" key="2">
    <source>
        <dbReference type="ARBA" id="ARBA00022617"/>
    </source>
</evidence>
<sequence length="460" mass="52036">MTNPFADPSRDYWVLCNAEGQYSLWPTSLEIPEGWQTAFGPESWQNCLDNVEKNWTDMRPLSLLGQRKCPVPYPFREYVALNMDPIYASLQQRDEMLRISVPYGDDAWLASSYKHVKCVIQDTRFSRETTKYDEARLTPIPIRTSVLGMDPPDHTRLREALAAALTPSHVEQMKPWITSMTEQLIDDFVAQGPPADLVEQFALPFTGHITCELMGIPLEDRPQFKAWCDGFSSTSSLTKEEVEVRMQAMYTYITELVGRRRESPSDDIISKLLQPEDKRLELSEIELIDLATILLLAGYDSTAMELANAIFVLLTHPEQTQLIREQPKLMPQAVQELLRYIPIDAHVTFARYATEDVQVGNTLVRTGDAILASFPSANHDPAIFEDPHTFNIMRPRKPNFGLGTGIHSCAGKLLAVVELEIALSVLIRRLPTLRLAIPAEEVPWQPGSLLRSTSKLPAEW</sequence>
<name>Q5V8A7_9CYAN</name>
<evidence type="ECO:0000256" key="4">
    <source>
        <dbReference type="ARBA" id="ARBA00023002"/>
    </source>
</evidence>
<dbReference type="InterPro" id="IPR002397">
    <property type="entry name" value="Cyt_P450_B"/>
</dbReference>
<evidence type="ECO:0000256" key="3">
    <source>
        <dbReference type="ARBA" id="ARBA00022723"/>
    </source>
</evidence>
<dbReference type="InterPro" id="IPR038020">
    <property type="entry name" value="MbtH-like_sf"/>
</dbReference>
<dbReference type="FunFam" id="1.10.630.10:FF:000018">
    <property type="entry name" value="Cytochrome P450 monooxygenase"/>
    <property type="match status" value="1"/>
</dbReference>
<accession>Q5V8A7</accession>
<dbReference type="SMART" id="SM00923">
    <property type="entry name" value="MbtH"/>
    <property type="match status" value="1"/>
</dbReference>
<dbReference type="PRINTS" id="PR00359">
    <property type="entry name" value="BP450"/>
</dbReference>
<evidence type="ECO:0000313" key="8">
    <source>
        <dbReference type="EMBL" id="AAT12284.1"/>
    </source>
</evidence>
<dbReference type="EMBL" id="AY588942">
    <property type="protein sequence ID" value="AAT12284.1"/>
    <property type="molecule type" value="Genomic_DNA"/>
</dbReference>
<dbReference type="CDD" id="cd11031">
    <property type="entry name" value="Cyp158A-like"/>
    <property type="match status" value="1"/>
</dbReference>
<keyword evidence="2" id="KW-0349">Heme</keyword>
<feature type="domain" description="MbtH-like" evidence="7">
    <location>
        <begin position="3"/>
        <end position="53"/>
    </location>
</feature>
<dbReference type="SUPFAM" id="SSF48264">
    <property type="entry name" value="Cytochrome P450"/>
    <property type="match status" value="1"/>
</dbReference>
<dbReference type="BioCyc" id="MetaCyc:MONOMER-19481"/>
<reference evidence="8" key="1">
    <citation type="journal article" date="2004" name="J. Am. Chem. Soc.">
        <title>Lyngbyatoxin biosynthesis: sequence of biosynthetic gene cluster and identification of a novel aromatic prenyltransferase.</title>
        <authorList>
            <person name="Edwards D.J."/>
            <person name="Gerwick W.H."/>
        </authorList>
    </citation>
    <scope>NUCLEOTIDE SEQUENCE</scope>
</reference>
<keyword evidence="4" id="KW-0560">Oxidoreductase</keyword>
<dbReference type="GO" id="GO:0004497">
    <property type="term" value="F:monooxygenase activity"/>
    <property type="evidence" value="ECO:0007669"/>
    <property type="project" value="UniProtKB-KW"/>
</dbReference>
<dbReference type="Pfam" id="PF00067">
    <property type="entry name" value="p450"/>
    <property type="match status" value="1"/>
</dbReference>
<evidence type="ECO:0000256" key="6">
    <source>
        <dbReference type="ARBA" id="ARBA00023033"/>
    </source>
</evidence>
<proteinExistence type="inferred from homology"/>
<dbReference type="GO" id="GO:0005506">
    <property type="term" value="F:iron ion binding"/>
    <property type="evidence" value="ECO:0007669"/>
    <property type="project" value="InterPro"/>
</dbReference>
<comment type="similarity">
    <text evidence="1">Belongs to the cytochrome P450 family.</text>
</comment>
<dbReference type="GO" id="GO:0016705">
    <property type="term" value="F:oxidoreductase activity, acting on paired donors, with incorporation or reduction of molecular oxygen"/>
    <property type="evidence" value="ECO:0007669"/>
    <property type="project" value="InterPro"/>
</dbReference>
<dbReference type="InterPro" id="IPR036396">
    <property type="entry name" value="Cyt_P450_sf"/>
</dbReference>